<dbReference type="AlphaFoldDB" id="A0A4R5QE87"/>
<dbReference type="OrthoDB" id="7275093at2"/>
<evidence type="ECO:0000313" key="1">
    <source>
        <dbReference type="EMBL" id="TDH61163.1"/>
    </source>
</evidence>
<gene>
    <name evidence="1" type="ORF">E2C06_18155</name>
</gene>
<evidence type="ECO:0000313" key="2">
    <source>
        <dbReference type="Proteomes" id="UP000295096"/>
    </source>
</evidence>
<dbReference type="Proteomes" id="UP000295096">
    <property type="component" value="Unassembled WGS sequence"/>
</dbReference>
<comment type="caution">
    <text evidence="1">The sequence shown here is derived from an EMBL/GenBank/DDBJ whole genome shotgun (WGS) entry which is preliminary data.</text>
</comment>
<name>A0A4R5QE87_9PROT</name>
<dbReference type="EMBL" id="SMSJ01000025">
    <property type="protein sequence ID" value="TDH61163.1"/>
    <property type="molecule type" value="Genomic_DNA"/>
</dbReference>
<organism evidence="1 2">
    <name type="scientific">Dankookia rubra</name>
    <dbReference type="NCBI Taxonomy" id="1442381"/>
    <lineage>
        <taxon>Bacteria</taxon>
        <taxon>Pseudomonadati</taxon>
        <taxon>Pseudomonadota</taxon>
        <taxon>Alphaproteobacteria</taxon>
        <taxon>Acetobacterales</taxon>
        <taxon>Roseomonadaceae</taxon>
        <taxon>Dankookia</taxon>
    </lineage>
</organism>
<proteinExistence type="predicted"/>
<keyword evidence="2" id="KW-1185">Reference proteome</keyword>
<accession>A0A4R5QE87</accession>
<dbReference type="RefSeq" id="WP_133290030.1">
    <property type="nucleotide sequence ID" value="NZ_SMSJ01000025.1"/>
</dbReference>
<protein>
    <submittedName>
        <fullName evidence="1">Uncharacterized protein</fullName>
    </submittedName>
</protein>
<sequence>MTAAVSLEAVASTLGRVLQGSGRDVQLRDRASGQIRSVSVDLATAPDGLLPVFLSAGDAVWREATGAGIGLRIEPDDRALLGYRAAKLSGVPFSTVMLATIEAVEQAARPGVLLVNDLTAVWRAATPLPVPGHAPGPVP</sequence>
<reference evidence="1 2" key="1">
    <citation type="journal article" date="2016" name="J. Microbiol.">
        <title>Dankookia rubra gen. nov., sp. nov., an alphaproteobacterium isolated from sediment of a shallow stream.</title>
        <authorList>
            <person name="Kim W.H."/>
            <person name="Kim D.H."/>
            <person name="Kang K."/>
            <person name="Ahn T.Y."/>
        </authorList>
    </citation>
    <scope>NUCLEOTIDE SEQUENCE [LARGE SCALE GENOMIC DNA]</scope>
    <source>
        <strain evidence="1 2">JCM30602</strain>
    </source>
</reference>